<dbReference type="GO" id="GO:0005524">
    <property type="term" value="F:ATP binding"/>
    <property type="evidence" value="ECO:0007669"/>
    <property type="project" value="UniProtKB-UniRule"/>
</dbReference>
<evidence type="ECO:0000256" key="10">
    <source>
        <dbReference type="SAM" id="MobiDB-lite"/>
    </source>
</evidence>
<evidence type="ECO:0000256" key="8">
    <source>
        <dbReference type="PROSITE-ProRule" id="PRU00023"/>
    </source>
</evidence>
<dbReference type="PROSITE" id="PS50297">
    <property type="entry name" value="ANK_REP_REGION"/>
    <property type="match status" value="6"/>
</dbReference>
<evidence type="ECO:0000256" key="1">
    <source>
        <dbReference type="ARBA" id="ARBA00001946"/>
    </source>
</evidence>
<feature type="repeat" description="ANK" evidence="8">
    <location>
        <begin position="850"/>
        <end position="882"/>
    </location>
</feature>
<evidence type="ECO:0000256" key="9">
    <source>
        <dbReference type="PROSITE-ProRule" id="PRU10141"/>
    </source>
</evidence>
<keyword evidence="8" id="KW-0040">ANK repeat</keyword>
<dbReference type="Pfam" id="PF12796">
    <property type="entry name" value="Ank_2"/>
    <property type="match status" value="3"/>
</dbReference>
<dbReference type="GO" id="GO:0005737">
    <property type="term" value="C:cytoplasm"/>
    <property type="evidence" value="ECO:0007669"/>
    <property type="project" value="UniProtKB-ARBA"/>
</dbReference>
<dbReference type="EMBL" id="GL380004">
    <property type="protein sequence ID" value="EGT41856.1"/>
    <property type="molecule type" value="Genomic_DNA"/>
</dbReference>
<feature type="compositionally biased region" description="Basic and acidic residues" evidence="10">
    <location>
        <begin position="586"/>
        <end position="610"/>
    </location>
</feature>
<dbReference type="Gene3D" id="1.25.40.20">
    <property type="entry name" value="Ankyrin repeat-containing domain"/>
    <property type="match status" value="3"/>
</dbReference>
<feature type="binding site" evidence="9">
    <location>
        <position position="58"/>
    </location>
    <ligand>
        <name>ATP</name>
        <dbReference type="ChEBI" id="CHEBI:30616"/>
    </ligand>
</feature>
<evidence type="ECO:0000256" key="5">
    <source>
        <dbReference type="ARBA" id="ARBA00022741"/>
    </source>
</evidence>
<dbReference type="InterPro" id="IPR020859">
    <property type="entry name" value="ROC"/>
</dbReference>
<dbReference type="STRING" id="135651.G0P0S6"/>
<dbReference type="InterPro" id="IPR008271">
    <property type="entry name" value="Ser/Thr_kinase_AS"/>
</dbReference>
<evidence type="ECO:0000256" key="3">
    <source>
        <dbReference type="ARBA" id="ARBA00022679"/>
    </source>
</evidence>
<dbReference type="Pfam" id="PF00023">
    <property type="entry name" value="Ank"/>
    <property type="match status" value="1"/>
</dbReference>
<feature type="region of interest" description="Disordered" evidence="10">
    <location>
        <begin position="663"/>
        <end position="698"/>
    </location>
</feature>
<feature type="domain" description="Death" evidence="12">
    <location>
        <begin position="1612"/>
        <end position="1682"/>
    </location>
</feature>
<dbReference type="GO" id="GO:0004674">
    <property type="term" value="F:protein serine/threonine kinase activity"/>
    <property type="evidence" value="ECO:0007669"/>
    <property type="project" value="UniProtKB-KW"/>
</dbReference>
<dbReference type="PROSITE" id="PS50011">
    <property type="entry name" value="PROTEIN_KINASE_DOM"/>
    <property type="match status" value="1"/>
</dbReference>
<evidence type="ECO:0000259" key="12">
    <source>
        <dbReference type="PROSITE" id="PS50017"/>
    </source>
</evidence>
<dbReference type="InterPro" id="IPR000488">
    <property type="entry name" value="Death_dom"/>
</dbReference>
<dbReference type="GO" id="GO:0005634">
    <property type="term" value="C:nucleus"/>
    <property type="evidence" value="ECO:0007669"/>
    <property type="project" value="TreeGrafter"/>
</dbReference>
<feature type="domain" description="Protein kinase" evidence="11">
    <location>
        <begin position="25"/>
        <end position="350"/>
    </location>
</feature>
<dbReference type="SUPFAM" id="SSF48403">
    <property type="entry name" value="Ankyrin repeat"/>
    <property type="match status" value="2"/>
</dbReference>
<evidence type="ECO:0000256" key="2">
    <source>
        <dbReference type="ARBA" id="ARBA00022527"/>
    </source>
</evidence>
<dbReference type="HOGENOM" id="CLU_002849_0_1_1"/>
<protein>
    <submittedName>
        <fullName evidence="14">Uncharacterized protein</fullName>
    </submittedName>
</protein>
<feature type="domain" description="Roc" evidence="13">
    <location>
        <begin position="989"/>
        <end position="1243"/>
    </location>
</feature>
<dbReference type="InterPro" id="IPR027417">
    <property type="entry name" value="P-loop_NTPase"/>
</dbReference>
<dbReference type="PANTHER" id="PTHR24342:SF14">
    <property type="entry name" value="DEATH-ASSOCIATED PROTEIN KINASE DAPK-1"/>
    <property type="match status" value="1"/>
</dbReference>
<feature type="repeat" description="ANK" evidence="8">
    <location>
        <begin position="483"/>
        <end position="515"/>
    </location>
</feature>
<dbReference type="SMART" id="SM00005">
    <property type="entry name" value="DEATH"/>
    <property type="match status" value="1"/>
</dbReference>
<keyword evidence="2" id="KW-0723">Serine/threonine-protein kinase</keyword>
<dbReference type="Gene3D" id="3.40.50.300">
    <property type="entry name" value="P-loop containing nucleotide triphosphate hydrolases"/>
    <property type="match status" value="1"/>
</dbReference>
<dbReference type="PROSITE" id="PS00108">
    <property type="entry name" value="PROTEIN_KINASE_ST"/>
    <property type="match status" value="1"/>
</dbReference>
<dbReference type="PROSITE" id="PS51424">
    <property type="entry name" value="ROC"/>
    <property type="match status" value="1"/>
</dbReference>
<dbReference type="SMART" id="SM00220">
    <property type="entry name" value="S_TKc"/>
    <property type="match status" value="1"/>
</dbReference>
<dbReference type="InterPro" id="IPR011009">
    <property type="entry name" value="Kinase-like_dom_sf"/>
</dbReference>
<dbReference type="FunCoup" id="G0P0S6">
    <property type="interactions" value="872"/>
</dbReference>
<name>G0P0S6_CAEBE</name>
<dbReference type="SUPFAM" id="SSF52540">
    <property type="entry name" value="P-loop containing nucleoside triphosphate hydrolases"/>
    <property type="match status" value="1"/>
</dbReference>
<dbReference type="GO" id="GO:0043065">
    <property type="term" value="P:positive regulation of apoptotic process"/>
    <property type="evidence" value="ECO:0007669"/>
    <property type="project" value="TreeGrafter"/>
</dbReference>
<dbReference type="SUPFAM" id="SSF47986">
    <property type="entry name" value="DEATH domain"/>
    <property type="match status" value="1"/>
</dbReference>
<dbReference type="InterPro" id="IPR017441">
    <property type="entry name" value="Protein_kinase_ATP_BS"/>
</dbReference>
<evidence type="ECO:0000313" key="14">
    <source>
        <dbReference type="EMBL" id="EGT41856.1"/>
    </source>
</evidence>
<dbReference type="Gene3D" id="1.10.533.10">
    <property type="entry name" value="Death Domain, Fas"/>
    <property type="match status" value="1"/>
</dbReference>
<keyword evidence="3" id="KW-0808">Transferase</keyword>
<dbReference type="SMART" id="SM00248">
    <property type="entry name" value="ANK"/>
    <property type="match status" value="9"/>
</dbReference>
<sequence>MSDDVNNSATSSTVHFDDTPFEEVYDIETELGSGQFAVVRRVRDRKTGERYAAKFIKKRRYATSRRGVTRQNIEREVRVLQKIRGHSNVVELHAVYETASDVIIVLELKKSRNFRFPKNPRMKFQKISRKKRIQKKKIIPEKTFWKKFWNFQFSRNFPRKLFRKKNWNFSFSVSGGELFDHVCAKECLDEVEAAAFIKQILLAVRHLHSLHVVHLDIKPENVMLKQRGESHIKIIDFGLSREIEPGATVKDMVGTPEFVAPEVVNYEALSPATDMWAVGVVTYILLSGGSPFLGDNRDETFSNITRVRYHFSDRYFKNTSKHAKDFISRLFVRDVDQRATVEECLQHPWIRGPEGNAIDIRKASCITISHIQSFKTRQRWKRCVELVMVMLKASKNSRNIGDGRFDEEDLVASCMLICAEEGNLRALHKLSALHKLNPNAIRRSPTSEPPGTTPMHCAAKYGHAEVFNYLHMKGGNICARDENGDTPLHVACRFAQHTVAGYVANEKVDVDSINMKGETALHCAVESADTRVVRLLLSLRPRLDLPNASGDTVLHLAADSINPRIVPLLVCLSPPLHLRNIMSARESARNQKTTEEQLRDFVADKDRFPSDSEEEDSDEDDPPIQIVTTARKLEIHDERRKNLTPRREEEYLKRLEMRKLNLSQLTQTDPSSFDDDHKYIDPEDPEEDEEEENLSDTDNTIVIVNGSVLGSYLTDPITNPSASYLFESPRPRAADFVYPGQDRYSKLGSVPAYSSFSTTTAFIQLLNDISDTHPDLCECAEHRTARLRSCSEKGPGALKGLWKGSGRKKTISPIFQREETPLHVASARGHVECVNSLLEANSPVDAVDQDGKTALIVALEHENVDIAQSLITTGCDINHADNVSLGTVLELSHGDTALHVAAKNGFLPIIQTLCHCNKKTALHLAAHYGHVDVIRILLLARADVTLRGDDGLTAELVAVAAERLEAHSLLKMVKSQETREEYISQLYPLDTSLRRIKLKLLGHSLSGKTRLVQTLHSSRGISSFLESVSRRISDHYSPSNSMKDDGIHSTNGSFVSESNNNSSFELSSTSTKYAPPHSQYTRGIDVQSVNINGCGEFSVWEFGGYEPMHTCYDHFVGNADCIHLVLYRASDPPEVQYKQILYWMNFLKGRVTPFEPIGHCGFSSRRSKVLIVGTHATASLFPHKNSDGEYTSSDIDALLKTVRLRFETHFDMDHRPILLDATNPSCIGMKTLKMELAKCRTNILAKLLKPLAILDTVVSHLNLVRKKHANFPVISWPDFIQLVRNEINPLTGDAHCRQIVQQLQLIGEIVYLRNDLSDADYVVLNAEWFGTHILGQLLSAEFLSKASPNGSYHTSSLAKIFPEIPEQSDLMTILEVLQLCAPDARTGAHEFPVFIQTEAPDSIWRPYSLKEKERDTVYGGVRILPMRGMERSLHSTFPRIQVALRRSINDYQPAKDTQLYQWSECSKLVSQDREAVIRMWGDAVEIRARGPSDTATSMFYFMEDLINLVEQTAAEVGPGISLERHFLSPKHLKEHRDAPAVFPPEAMMEMQQNESLSVKAHGGEEELFTDVVCFGSRDVARHLTLGIDVGVADLQMASRCELACLMDPQHPMGNDWSILAVKLHLTDQVPDVDSTGQSLSRTDQLLNEWAIHHPEQASVGNLCKILVTMGRFDARDALFRTVPLYVFSPIEEHFLLETNDSGVVSSCHSSSEHHPINY</sequence>
<dbReference type="InterPro" id="IPR002110">
    <property type="entry name" value="Ankyrin_rpt"/>
</dbReference>
<dbReference type="Proteomes" id="UP000008068">
    <property type="component" value="Unassembled WGS sequence"/>
</dbReference>
<accession>G0P0S6</accession>
<keyword evidence="5 9" id="KW-0547">Nucleotide-binding</keyword>
<feature type="repeat" description="ANK" evidence="8">
    <location>
        <begin position="917"/>
        <end position="949"/>
    </location>
</feature>
<dbReference type="InterPro" id="IPR036770">
    <property type="entry name" value="Ankyrin_rpt-contain_sf"/>
</dbReference>
<dbReference type="PRINTS" id="PR01415">
    <property type="entry name" value="ANKYRIN"/>
</dbReference>
<dbReference type="PANTHER" id="PTHR24342">
    <property type="entry name" value="SERINE/THREONINE-PROTEIN KINASE 17"/>
    <property type="match status" value="1"/>
</dbReference>
<dbReference type="Gene3D" id="1.10.510.10">
    <property type="entry name" value="Transferase(Phosphotransferase) domain 1"/>
    <property type="match status" value="1"/>
</dbReference>
<evidence type="ECO:0000256" key="6">
    <source>
        <dbReference type="ARBA" id="ARBA00022777"/>
    </source>
</evidence>
<dbReference type="PROSITE" id="PS50088">
    <property type="entry name" value="ANK_REPEAT"/>
    <property type="match status" value="7"/>
</dbReference>
<feature type="compositionally biased region" description="Acidic residues" evidence="10">
    <location>
        <begin position="611"/>
        <end position="622"/>
    </location>
</feature>
<dbReference type="Pfam" id="PF00069">
    <property type="entry name" value="Pkinase"/>
    <property type="match status" value="2"/>
</dbReference>
<dbReference type="GO" id="GO:0035556">
    <property type="term" value="P:intracellular signal transduction"/>
    <property type="evidence" value="ECO:0007669"/>
    <property type="project" value="TreeGrafter"/>
</dbReference>
<dbReference type="FunFam" id="1.10.510.10:FF:000218">
    <property type="entry name" value="Death-associated protein kinase 1"/>
    <property type="match status" value="1"/>
</dbReference>
<feature type="repeat" description="ANK" evidence="8">
    <location>
        <begin position="516"/>
        <end position="548"/>
    </location>
</feature>
<dbReference type="PROSITE" id="PS50017">
    <property type="entry name" value="DEATH_DOMAIN"/>
    <property type="match status" value="1"/>
</dbReference>
<organism evidence="15">
    <name type="scientific">Caenorhabditis brenneri</name>
    <name type="common">Nematode worm</name>
    <dbReference type="NCBI Taxonomy" id="135651"/>
    <lineage>
        <taxon>Eukaryota</taxon>
        <taxon>Metazoa</taxon>
        <taxon>Ecdysozoa</taxon>
        <taxon>Nematoda</taxon>
        <taxon>Chromadorea</taxon>
        <taxon>Rhabditida</taxon>
        <taxon>Rhabditina</taxon>
        <taxon>Rhabditomorpha</taxon>
        <taxon>Rhabditoidea</taxon>
        <taxon>Rhabditidae</taxon>
        <taxon>Peloderinae</taxon>
        <taxon>Caenorhabditis</taxon>
    </lineage>
</organism>
<keyword evidence="6" id="KW-0418">Kinase</keyword>
<dbReference type="eggNOG" id="KOG0032">
    <property type="taxonomic scope" value="Eukaryota"/>
</dbReference>
<dbReference type="CDD" id="cd08782">
    <property type="entry name" value="Death_DAPK1"/>
    <property type="match status" value="1"/>
</dbReference>
<dbReference type="GO" id="GO:0005525">
    <property type="term" value="F:GTP binding"/>
    <property type="evidence" value="ECO:0007669"/>
    <property type="project" value="UniProtKB-KW"/>
</dbReference>
<dbReference type="SUPFAM" id="SSF56112">
    <property type="entry name" value="Protein kinase-like (PK-like)"/>
    <property type="match status" value="1"/>
</dbReference>
<reference evidence="15" key="1">
    <citation type="submission" date="2011-07" db="EMBL/GenBank/DDBJ databases">
        <authorList>
            <consortium name="Caenorhabditis brenneri Sequencing and Analysis Consortium"/>
            <person name="Wilson R.K."/>
        </authorList>
    </citation>
    <scope>NUCLEOTIDE SEQUENCE [LARGE SCALE GENOMIC DNA]</scope>
    <source>
        <strain evidence="15">PB2801</strain>
    </source>
</reference>
<dbReference type="InterPro" id="IPR011029">
    <property type="entry name" value="DEATH-like_dom_sf"/>
</dbReference>
<dbReference type="InterPro" id="IPR000719">
    <property type="entry name" value="Prot_kinase_dom"/>
</dbReference>
<evidence type="ECO:0000259" key="11">
    <source>
        <dbReference type="PROSITE" id="PS50011"/>
    </source>
</evidence>
<dbReference type="FunFam" id="3.30.200.20:FF:000866">
    <property type="entry name" value="Death-associated protein kinase dapk-1"/>
    <property type="match status" value="1"/>
</dbReference>
<evidence type="ECO:0000313" key="15">
    <source>
        <dbReference type="Proteomes" id="UP000008068"/>
    </source>
</evidence>
<keyword evidence="15" id="KW-1185">Reference proteome</keyword>
<comment type="cofactor">
    <cofactor evidence="1">
        <name>Mg(2+)</name>
        <dbReference type="ChEBI" id="CHEBI:18420"/>
    </cofactor>
</comment>
<feature type="repeat" description="ANK" evidence="8">
    <location>
        <begin position="893"/>
        <end position="913"/>
    </location>
</feature>
<feature type="compositionally biased region" description="Low complexity" evidence="10">
    <location>
        <begin position="1053"/>
        <end position="1070"/>
    </location>
</feature>
<keyword evidence="4" id="KW-0677">Repeat</keyword>
<dbReference type="Pfam" id="PF00531">
    <property type="entry name" value="Death"/>
    <property type="match status" value="1"/>
</dbReference>
<feature type="region of interest" description="Disordered" evidence="10">
    <location>
        <begin position="1035"/>
        <end position="1070"/>
    </location>
</feature>
<keyword evidence="7 9" id="KW-0067">ATP-binding</keyword>
<feature type="region of interest" description="Disordered" evidence="10">
    <location>
        <begin position="586"/>
        <end position="625"/>
    </location>
</feature>
<evidence type="ECO:0000256" key="4">
    <source>
        <dbReference type="ARBA" id="ARBA00022737"/>
    </source>
</evidence>
<evidence type="ECO:0000256" key="7">
    <source>
        <dbReference type="ARBA" id="ARBA00022840"/>
    </source>
</evidence>
<dbReference type="InParanoid" id="G0P0S6"/>
<dbReference type="OrthoDB" id="504170at2759"/>
<dbReference type="GO" id="GO:0045087">
    <property type="term" value="P:innate immune response"/>
    <property type="evidence" value="ECO:0007669"/>
    <property type="project" value="UniProtKB-ARBA"/>
</dbReference>
<dbReference type="PROSITE" id="PS00107">
    <property type="entry name" value="PROTEIN_KINASE_ATP"/>
    <property type="match status" value="1"/>
</dbReference>
<feature type="repeat" description="ANK" evidence="8">
    <location>
        <begin position="817"/>
        <end position="849"/>
    </location>
</feature>
<feature type="repeat" description="ANK" evidence="8">
    <location>
        <begin position="450"/>
        <end position="482"/>
    </location>
</feature>
<dbReference type="Gene3D" id="3.30.200.20">
    <property type="entry name" value="Phosphorylase Kinase, domain 1"/>
    <property type="match status" value="1"/>
</dbReference>
<evidence type="ECO:0000259" key="13">
    <source>
        <dbReference type="PROSITE" id="PS51424"/>
    </source>
</evidence>
<gene>
    <name evidence="14" type="ORF">CAEBREN_31766</name>
</gene>
<feature type="compositionally biased region" description="Acidic residues" evidence="10">
    <location>
        <begin position="682"/>
        <end position="695"/>
    </location>
</feature>
<proteinExistence type="predicted"/>